<dbReference type="FunFam" id="2.70.150.10:FF:000160">
    <property type="entry name" value="Sarcoplasmic/endoplasmic reticulum calcium ATPase 1"/>
    <property type="match status" value="1"/>
</dbReference>
<dbReference type="NCBIfam" id="TIGR01494">
    <property type="entry name" value="ATPase_P-type"/>
    <property type="match status" value="3"/>
</dbReference>
<dbReference type="Pfam" id="PF08282">
    <property type="entry name" value="Hydrolase_3"/>
    <property type="match status" value="1"/>
</dbReference>
<dbReference type="InterPro" id="IPR023298">
    <property type="entry name" value="ATPase_P-typ_TM_dom_sf"/>
</dbReference>
<evidence type="ECO:0000256" key="7">
    <source>
        <dbReference type="ARBA" id="ARBA00022840"/>
    </source>
</evidence>
<feature type="transmembrane region" description="Helical" evidence="12">
    <location>
        <begin position="761"/>
        <end position="777"/>
    </location>
</feature>
<proteinExistence type="inferred from homology"/>
<dbReference type="InterPro" id="IPR023214">
    <property type="entry name" value="HAD_sf"/>
</dbReference>
<dbReference type="Gene3D" id="2.70.150.10">
    <property type="entry name" value="Calcium-transporting ATPase, cytoplasmic transduction domain A"/>
    <property type="match status" value="1"/>
</dbReference>
<dbReference type="Gene3D" id="3.40.1110.10">
    <property type="entry name" value="Calcium-transporting ATPase, cytoplasmic domain N"/>
    <property type="match status" value="1"/>
</dbReference>
<feature type="transmembrane region" description="Helical" evidence="12">
    <location>
        <begin position="242"/>
        <end position="262"/>
    </location>
</feature>
<dbReference type="InterPro" id="IPR001757">
    <property type="entry name" value="P_typ_ATPase"/>
</dbReference>
<evidence type="ECO:0000256" key="4">
    <source>
        <dbReference type="ARBA" id="ARBA00022553"/>
    </source>
</evidence>
<evidence type="ECO:0000256" key="9">
    <source>
        <dbReference type="ARBA" id="ARBA00022967"/>
    </source>
</evidence>
<comment type="similarity">
    <text evidence="2">Belongs to the cation transport ATPase (P-type) (TC 3.A.3) family. Type IIA subfamily.</text>
</comment>
<dbReference type="SUPFAM" id="SSF81660">
    <property type="entry name" value="Metal cation-transporting ATPase, ATP-binding domain N"/>
    <property type="match status" value="1"/>
</dbReference>
<dbReference type="Pfam" id="PF00689">
    <property type="entry name" value="Cation_ATPase_C"/>
    <property type="match status" value="1"/>
</dbReference>
<dbReference type="Pfam" id="PF00690">
    <property type="entry name" value="Cation_ATPase_N"/>
    <property type="match status" value="1"/>
</dbReference>
<dbReference type="SMART" id="SM00831">
    <property type="entry name" value="Cation_ATPase_N"/>
    <property type="match status" value="1"/>
</dbReference>
<dbReference type="InterPro" id="IPR036412">
    <property type="entry name" value="HAD-like_sf"/>
</dbReference>
<sequence length="864" mass="97330">MAEIFWHNLSIEEIAKLQRTNLKEGLSEEEVQSRQREFGKNKLPEEKPPSKLSLFLAQFKSILIFILIVAGFFTLIYQKYTDTVAIFLIVLINATIGFYQEYRASKILEELKKIIKIEARITREGNQKILDSEELVPGDIIVLTAGDKVPADGRVIESQNLKLNEMVLTGEFFSSLKHSEILPEETILADRENMVYMGTVVEEGQGKAIVTETGSNTEIGKIAGMIKEKEKRTPLQRKIRKLGFEIATIVGILVAFIFFVGLNVEKDIFLLFETAVAVAVGAIPEGLPVAITVILALGAQRILRKKGLVRKLASVETLGSTTIICADKTLTLTEGRMEVDEVIGDRFLALKAAALTSEAFVENPQDPKEKWILRGRPTEKALLKAAIEIGINQKKEYEKKQIEKLPFSPKNKFAAALYKEDNKMVLYVCGAPEKILELSNLTDEEKRDLEKRLNELAEKGLRVVASAYRKINHNENSSRYVESLCRGLNFVGFITLKDPIRPKVKEAMGICRQAKMRPIIITGDHKLTAKAVAEELGFKIGEENILEGKELDKLSDEEFEKILPQIQIYARVEPRHKMRIVEAWQERGEVVAMTGDGVNDAPALKKADIGVALGSGTEVAKEASDLVLLNDSFSVIEEAIREGRRVMDNARKAILFMCAECFSEIILVFGAFLFGLPLPILPVQILWQNLIEGSPQGMAFAFEPEEKGIMKRKPEDPKLPLISREIKYLILFGGILANILLLLIFFLLYKFSNYDISHLRTISFVGLALGSFFYLYSCKNFRKNIWEYDIFSNKILNLTLLFGILMILTAVYLPIFQILLRTYPLNLFDWSILFAFGLVNLGLFELIKYILKTKSKATPSLSKN</sequence>
<keyword evidence="8" id="KW-0460">Magnesium</keyword>
<evidence type="ECO:0000256" key="11">
    <source>
        <dbReference type="ARBA" id="ARBA00023136"/>
    </source>
</evidence>
<dbReference type="SUPFAM" id="SSF81653">
    <property type="entry name" value="Calcium ATPase, transduction domain A"/>
    <property type="match status" value="1"/>
</dbReference>
<keyword evidence="5 12" id="KW-0812">Transmembrane</keyword>
<evidence type="ECO:0000256" key="5">
    <source>
        <dbReference type="ARBA" id="ARBA00022692"/>
    </source>
</evidence>
<feature type="transmembrane region" description="Helical" evidence="12">
    <location>
        <begin position="52"/>
        <end position="77"/>
    </location>
</feature>
<evidence type="ECO:0000256" key="1">
    <source>
        <dbReference type="ARBA" id="ARBA00004651"/>
    </source>
</evidence>
<dbReference type="GO" id="GO:0016887">
    <property type="term" value="F:ATP hydrolysis activity"/>
    <property type="evidence" value="ECO:0007669"/>
    <property type="project" value="InterPro"/>
</dbReference>
<protein>
    <recommendedName>
        <fullName evidence="13">Cation-transporting P-type ATPase N-terminal domain-containing protein</fullName>
    </recommendedName>
</protein>
<dbReference type="Gene3D" id="1.20.1110.10">
    <property type="entry name" value="Calcium-transporting ATPase, transmembrane domain"/>
    <property type="match status" value="1"/>
</dbReference>
<dbReference type="InterPro" id="IPR008250">
    <property type="entry name" value="ATPase_P-typ_transduc_dom_A_sf"/>
</dbReference>
<dbReference type="InterPro" id="IPR006068">
    <property type="entry name" value="ATPase_P-typ_cation-transptr_C"/>
</dbReference>
<dbReference type="Pfam" id="PF13246">
    <property type="entry name" value="Cation_ATPase"/>
    <property type="match status" value="1"/>
</dbReference>
<dbReference type="Pfam" id="PF00122">
    <property type="entry name" value="E1-E2_ATPase"/>
    <property type="match status" value="1"/>
</dbReference>
<evidence type="ECO:0000259" key="13">
    <source>
        <dbReference type="SMART" id="SM00831"/>
    </source>
</evidence>
<dbReference type="PRINTS" id="PR00119">
    <property type="entry name" value="CATATPASE"/>
</dbReference>
<dbReference type="Proteomes" id="UP000230767">
    <property type="component" value="Unassembled WGS sequence"/>
</dbReference>
<dbReference type="AlphaFoldDB" id="A0A2M7R5T8"/>
<feature type="transmembrane region" description="Helical" evidence="12">
    <location>
        <begin position="728"/>
        <end position="749"/>
    </location>
</feature>
<comment type="subcellular location">
    <subcellularLocation>
        <location evidence="1">Cell membrane</location>
        <topology evidence="1">Multi-pass membrane protein</topology>
    </subcellularLocation>
</comment>
<evidence type="ECO:0000256" key="6">
    <source>
        <dbReference type="ARBA" id="ARBA00022741"/>
    </source>
</evidence>
<feature type="transmembrane region" description="Helical" evidence="12">
    <location>
        <begin position="83"/>
        <end position="102"/>
    </location>
</feature>
<evidence type="ECO:0000256" key="2">
    <source>
        <dbReference type="ARBA" id="ARBA00005675"/>
    </source>
</evidence>
<reference evidence="15" key="1">
    <citation type="submission" date="2017-09" db="EMBL/GenBank/DDBJ databases">
        <title>Depth-based differentiation of microbial function through sediment-hosted aquifers and enrichment of novel symbionts in the deep terrestrial subsurface.</title>
        <authorList>
            <person name="Probst A.J."/>
            <person name="Ladd B."/>
            <person name="Jarett J.K."/>
            <person name="Geller-Mcgrath D.E."/>
            <person name="Sieber C.M.K."/>
            <person name="Emerson J.B."/>
            <person name="Anantharaman K."/>
            <person name="Thomas B.C."/>
            <person name="Malmstrom R."/>
            <person name="Stieglmeier M."/>
            <person name="Klingl A."/>
            <person name="Woyke T."/>
            <person name="Ryan C.M."/>
            <person name="Banfield J.F."/>
        </authorList>
    </citation>
    <scope>NUCLEOTIDE SEQUENCE [LARGE SCALE GENOMIC DNA]</scope>
</reference>
<keyword evidence="4" id="KW-0597">Phosphoprotein</keyword>
<feature type="transmembrane region" description="Helical" evidence="12">
    <location>
        <begin position="832"/>
        <end position="851"/>
    </location>
</feature>
<dbReference type="InterPro" id="IPR023299">
    <property type="entry name" value="ATPase_P-typ_cyto_dom_N"/>
</dbReference>
<dbReference type="InterPro" id="IPR004014">
    <property type="entry name" value="ATPase_P-typ_cation-transptr_N"/>
</dbReference>
<keyword evidence="10 12" id="KW-1133">Transmembrane helix</keyword>
<evidence type="ECO:0000256" key="12">
    <source>
        <dbReference type="SAM" id="Phobius"/>
    </source>
</evidence>
<dbReference type="GO" id="GO:1902600">
    <property type="term" value="P:proton transmembrane transport"/>
    <property type="evidence" value="ECO:0007669"/>
    <property type="project" value="TreeGrafter"/>
</dbReference>
<evidence type="ECO:0000256" key="8">
    <source>
        <dbReference type="ARBA" id="ARBA00022842"/>
    </source>
</evidence>
<keyword evidence="9" id="KW-1278">Translocase</keyword>
<gene>
    <name evidence="14" type="ORF">COY73_03880</name>
</gene>
<accession>A0A2M7R5T8</accession>
<feature type="domain" description="Cation-transporting P-type ATPase N-terminal" evidence="13">
    <location>
        <begin position="5"/>
        <end position="79"/>
    </location>
</feature>
<dbReference type="EMBL" id="PFLW01000091">
    <property type="protein sequence ID" value="PIY88444.1"/>
    <property type="molecule type" value="Genomic_DNA"/>
</dbReference>
<dbReference type="PANTHER" id="PTHR43294">
    <property type="entry name" value="SODIUM/POTASSIUM-TRANSPORTING ATPASE SUBUNIT ALPHA"/>
    <property type="match status" value="1"/>
</dbReference>
<evidence type="ECO:0000256" key="10">
    <source>
        <dbReference type="ARBA" id="ARBA00022989"/>
    </source>
</evidence>
<organism evidence="14 15">
    <name type="scientific">Candidatus Nealsonbacteria bacterium CG_4_10_14_0_8_um_filter_37_14</name>
    <dbReference type="NCBI Taxonomy" id="1974684"/>
    <lineage>
        <taxon>Bacteria</taxon>
        <taxon>Candidatus Nealsoniibacteriota</taxon>
    </lineage>
</organism>
<dbReference type="Gene3D" id="3.40.50.1000">
    <property type="entry name" value="HAD superfamily/HAD-like"/>
    <property type="match status" value="1"/>
</dbReference>
<dbReference type="InterPro" id="IPR059000">
    <property type="entry name" value="ATPase_P-type_domA"/>
</dbReference>
<dbReference type="GO" id="GO:0005886">
    <property type="term" value="C:plasma membrane"/>
    <property type="evidence" value="ECO:0007669"/>
    <property type="project" value="UniProtKB-SubCell"/>
</dbReference>
<feature type="transmembrane region" description="Helical" evidence="12">
    <location>
        <begin position="798"/>
        <end position="820"/>
    </location>
</feature>
<dbReference type="InterPro" id="IPR050510">
    <property type="entry name" value="Cation_transp_ATPase_P-type"/>
</dbReference>
<dbReference type="SUPFAM" id="SSF56784">
    <property type="entry name" value="HAD-like"/>
    <property type="match status" value="1"/>
</dbReference>
<feature type="transmembrane region" description="Helical" evidence="12">
    <location>
        <begin position="268"/>
        <end position="297"/>
    </location>
</feature>
<name>A0A2M7R5T8_9BACT</name>
<evidence type="ECO:0000313" key="14">
    <source>
        <dbReference type="EMBL" id="PIY88444.1"/>
    </source>
</evidence>
<keyword evidence="3" id="KW-1003">Cell membrane</keyword>
<keyword evidence="7" id="KW-0067">ATP-binding</keyword>
<comment type="caution">
    <text evidence="14">The sequence shown here is derived from an EMBL/GenBank/DDBJ whole genome shotgun (WGS) entry which is preliminary data.</text>
</comment>
<dbReference type="GO" id="GO:0005524">
    <property type="term" value="F:ATP binding"/>
    <property type="evidence" value="ECO:0007669"/>
    <property type="project" value="UniProtKB-KW"/>
</dbReference>
<dbReference type="SUPFAM" id="SSF81665">
    <property type="entry name" value="Calcium ATPase, transmembrane domain M"/>
    <property type="match status" value="1"/>
</dbReference>
<dbReference type="PRINTS" id="PR00120">
    <property type="entry name" value="HATPASE"/>
</dbReference>
<keyword evidence="6" id="KW-0547">Nucleotide-binding</keyword>
<keyword evidence="11 12" id="KW-0472">Membrane</keyword>
<evidence type="ECO:0000313" key="15">
    <source>
        <dbReference type="Proteomes" id="UP000230767"/>
    </source>
</evidence>
<dbReference type="PANTHER" id="PTHR43294:SF21">
    <property type="entry name" value="CATION TRANSPORTING ATPASE"/>
    <property type="match status" value="1"/>
</dbReference>
<dbReference type="GO" id="GO:0019829">
    <property type="term" value="F:ATPase-coupled monoatomic cation transmembrane transporter activity"/>
    <property type="evidence" value="ECO:0007669"/>
    <property type="project" value="TreeGrafter"/>
</dbReference>
<evidence type="ECO:0000256" key="3">
    <source>
        <dbReference type="ARBA" id="ARBA00022475"/>
    </source>
</evidence>